<keyword evidence="2" id="KW-1185">Reference proteome</keyword>
<proteinExistence type="predicted"/>
<evidence type="ECO:0000313" key="1">
    <source>
        <dbReference type="EMBL" id="CAK5053901.1"/>
    </source>
</evidence>
<name>A0ACB0YNH3_MELEN</name>
<organism evidence="1 2">
    <name type="scientific">Meloidogyne enterolobii</name>
    <name type="common">Root-knot nematode worm</name>
    <name type="synonym">Meloidogyne mayaguensis</name>
    <dbReference type="NCBI Taxonomy" id="390850"/>
    <lineage>
        <taxon>Eukaryota</taxon>
        <taxon>Metazoa</taxon>
        <taxon>Ecdysozoa</taxon>
        <taxon>Nematoda</taxon>
        <taxon>Chromadorea</taxon>
        <taxon>Rhabditida</taxon>
        <taxon>Tylenchina</taxon>
        <taxon>Tylenchomorpha</taxon>
        <taxon>Tylenchoidea</taxon>
        <taxon>Meloidogynidae</taxon>
        <taxon>Meloidogyninae</taxon>
        <taxon>Meloidogyne</taxon>
    </lineage>
</organism>
<accession>A0ACB0YNH3</accession>
<comment type="caution">
    <text evidence="1">The sequence shown here is derived from an EMBL/GenBank/DDBJ whole genome shotgun (WGS) entry which is preliminary data.</text>
</comment>
<evidence type="ECO:0000313" key="2">
    <source>
        <dbReference type="Proteomes" id="UP001497535"/>
    </source>
</evidence>
<sequence>MEKMGEVLGGADEERSTTCVLLWGEMVGGKGRASSRKMGGWGWKGLVCGCFVGRCWAVGKVVVTDGRRTLKTERIVGGRAKRDDGKTQAGSACERND</sequence>
<protein>
    <submittedName>
        <fullName evidence="1">Uncharacterized protein</fullName>
    </submittedName>
</protein>
<gene>
    <name evidence="1" type="ORF">MENTE1834_LOCUS14254</name>
</gene>
<dbReference type="EMBL" id="CAVMJV010000015">
    <property type="protein sequence ID" value="CAK5053901.1"/>
    <property type="molecule type" value="Genomic_DNA"/>
</dbReference>
<dbReference type="Proteomes" id="UP001497535">
    <property type="component" value="Unassembled WGS sequence"/>
</dbReference>
<reference evidence="1" key="1">
    <citation type="submission" date="2023-11" db="EMBL/GenBank/DDBJ databases">
        <authorList>
            <person name="Poullet M."/>
        </authorList>
    </citation>
    <scope>NUCLEOTIDE SEQUENCE</scope>
    <source>
        <strain evidence="1">E1834</strain>
    </source>
</reference>